<feature type="compositionally biased region" description="Polar residues" evidence="1">
    <location>
        <begin position="248"/>
        <end position="261"/>
    </location>
</feature>
<feature type="compositionally biased region" description="Basic and acidic residues" evidence="1">
    <location>
        <begin position="224"/>
        <end position="236"/>
    </location>
</feature>
<feature type="compositionally biased region" description="Polar residues" evidence="1">
    <location>
        <begin position="275"/>
        <end position="284"/>
    </location>
</feature>
<evidence type="ECO:0000259" key="2">
    <source>
        <dbReference type="Pfam" id="PF12898"/>
    </source>
</evidence>
<accession>A0A8H4XIS8</accession>
<comment type="caution">
    <text evidence="3">The sequence shown here is derived from an EMBL/GenBank/DDBJ whole genome shotgun (WGS) entry which is preliminary data.</text>
</comment>
<dbReference type="Proteomes" id="UP000635477">
    <property type="component" value="Unassembled WGS sequence"/>
</dbReference>
<evidence type="ECO:0000313" key="3">
    <source>
        <dbReference type="EMBL" id="KAF4976864.1"/>
    </source>
</evidence>
<evidence type="ECO:0000256" key="1">
    <source>
        <dbReference type="SAM" id="MobiDB-lite"/>
    </source>
</evidence>
<protein>
    <recommendedName>
        <fullName evidence="2">Stc1 domain-containing protein</fullName>
    </recommendedName>
</protein>
<dbReference type="EMBL" id="JABEYC010000481">
    <property type="protein sequence ID" value="KAF4976864.1"/>
    <property type="molecule type" value="Genomic_DNA"/>
</dbReference>
<feature type="region of interest" description="Disordered" evidence="1">
    <location>
        <begin position="345"/>
        <end position="366"/>
    </location>
</feature>
<feature type="region of interest" description="Disordered" evidence="1">
    <location>
        <begin position="186"/>
        <end position="333"/>
    </location>
</feature>
<proteinExistence type="predicted"/>
<organism evidence="3 4">
    <name type="scientific">Fusarium zealandicum</name>
    <dbReference type="NCBI Taxonomy" id="1053134"/>
    <lineage>
        <taxon>Eukaryota</taxon>
        <taxon>Fungi</taxon>
        <taxon>Dikarya</taxon>
        <taxon>Ascomycota</taxon>
        <taxon>Pezizomycotina</taxon>
        <taxon>Sordariomycetes</taxon>
        <taxon>Hypocreomycetidae</taxon>
        <taxon>Hypocreales</taxon>
        <taxon>Nectriaceae</taxon>
        <taxon>Fusarium</taxon>
        <taxon>Fusarium staphyleae species complex</taxon>
    </lineage>
</organism>
<evidence type="ECO:0000313" key="4">
    <source>
        <dbReference type="Proteomes" id="UP000635477"/>
    </source>
</evidence>
<reference evidence="3" key="1">
    <citation type="journal article" date="2020" name="BMC Genomics">
        <title>Correction to: Identification and distribution of gene clusters required for synthesis of sphingolipid metabolism inhibitors in diverse species of the filamentous fungus Fusarium.</title>
        <authorList>
            <person name="Kim H.S."/>
            <person name="Lohmar J.M."/>
            <person name="Busman M."/>
            <person name="Brown D.W."/>
            <person name="Naumann T.A."/>
            <person name="Divon H.H."/>
            <person name="Lysoe E."/>
            <person name="Uhlig S."/>
            <person name="Proctor R.H."/>
        </authorList>
    </citation>
    <scope>NUCLEOTIDE SEQUENCE</scope>
    <source>
        <strain evidence="3">NRRL 22465</strain>
    </source>
</reference>
<keyword evidence="4" id="KW-1185">Reference proteome</keyword>
<gene>
    <name evidence="3" type="ORF">FZEAL_6529</name>
</gene>
<feature type="compositionally biased region" description="Low complexity" evidence="1">
    <location>
        <begin position="320"/>
        <end position="332"/>
    </location>
</feature>
<reference evidence="3" key="2">
    <citation type="submission" date="2020-05" db="EMBL/GenBank/DDBJ databases">
        <authorList>
            <person name="Kim H.-S."/>
            <person name="Proctor R.H."/>
            <person name="Brown D.W."/>
        </authorList>
    </citation>
    <scope>NUCLEOTIDE SEQUENCE</scope>
    <source>
        <strain evidence="3">NRRL 22465</strain>
    </source>
</reference>
<feature type="domain" description="Stc1" evidence="2">
    <location>
        <begin position="22"/>
        <end position="98"/>
    </location>
</feature>
<dbReference type="InterPro" id="IPR024630">
    <property type="entry name" value="Stc1"/>
</dbReference>
<dbReference type="AlphaFoldDB" id="A0A8H4XIS8"/>
<feature type="compositionally biased region" description="Basic and acidic residues" evidence="1">
    <location>
        <begin position="285"/>
        <end position="299"/>
    </location>
</feature>
<dbReference type="Pfam" id="PF12898">
    <property type="entry name" value="Stc1"/>
    <property type="match status" value="1"/>
</dbReference>
<sequence length="410" mass="45073">MPRRTKGGLKPTTQAAMPTRFRCKVGGEWRPLSDFSQNQQRLVLGRSVNAAHSGMTCTEHNAKSRTELRCELCNIIKPTSHFSKNALRNEEFICTRCMAWSETQEPAVVPSALETGHVSWEEEEDGWGKMTSSTTSFFDDDDLPQAPVTGLESLGLEDSGRMAQAFSQVMREGNRGRFATSLAFSDTSSVVDEDASATGSRMPHRLPPHLAGRIKMSSISKQSESIKPEKEDDKPLPPHLRSRFKAGSSVNSETSRQNGPASNPGAPPRVGPGSTGNSWTTATTVREEHEEAKKAREVKFNAWDNHGKQHGATKSLTVASGSESTTSMTGGTKIDESCLVGWDSFEPSNESLKEPETRGGKGKWPKACEVRIPQAELKRQALPTRVAKHVDKDIDQQRCFNYCESDDSDF</sequence>
<name>A0A8H4XIS8_9HYPO</name>
<dbReference type="OrthoDB" id="3514033at2759"/>